<keyword evidence="2" id="KW-1133">Transmembrane helix</keyword>
<reference evidence="4 5" key="1">
    <citation type="journal article" date="2016" name="Nat. Commun.">
        <title>Thousands of microbial genomes shed light on interconnected biogeochemical processes in an aquifer system.</title>
        <authorList>
            <person name="Anantharaman K."/>
            <person name="Brown C.T."/>
            <person name="Hug L.A."/>
            <person name="Sharon I."/>
            <person name="Castelle C.J."/>
            <person name="Probst A.J."/>
            <person name="Thomas B.C."/>
            <person name="Singh A."/>
            <person name="Wilkins M.J."/>
            <person name="Karaoz U."/>
            <person name="Brodie E.L."/>
            <person name="Williams K.H."/>
            <person name="Hubbard S.S."/>
            <person name="Banfield J.F."/>
        </authorList>
    </citation>
    <scope>NUCLEOTIDE SEQUENCE [LARGE SCALE GENOMIC DNA]</scope>
</reference>
<feature type="transmembrane region" description="Helical" evidence="2">
    <location>
        <begin position="47"/>
        <end position="68"/>
    </location>
</feature>
<dbReference type="EMBL" id="MHSL01000019">
    <property type="protein sequence ID" value="OHA43725.1"/>
    <property type="molecule type" value="Genomic_DNA"/>
</dbReference>
<evidence type="ECO:0000313" key="5">
    <source>
        <dbReference type="Proteomes" id="UP000176355"/>
    </source>
</evidence>
<keyword evidence="1" id="KW-0175">Coiled coil</keyword>
<dbReference type="InterPro" id="IPR016047">
    <property type="entry name" value="M23ase_b-sheet_dom"/>
</dbReference>
<feature type="coiled-coil region" evidence="1">
    <location>
        <begin position="68"/>
        <end position="172"/>
    </location>
</feature>
<protein>
    <recommendedName>
        <fullName evidence="3">M23ase beta-sheet core domain-containing protein</fullName>
    </recommendedName>
</protein>
<keyword evidence="2" id="KW-0812">Transmembrane</keyword>
<gene>
    <name evidence="4" type="ORF">A3G03_02640</name>
</gene>
<dbReference type="CDD" id="cd12797">
    <property type="entry name" value="M23_peptidase"/>
    <property type="match status" value="1"/>
</dbReference>
<feature type="domain" description="M23ase beta-sheet core" evidence="3">
    <location>
        <begin position="336"/>
        <end position="430"/>
    </location>
</feature>
<dbReference type="Gene3D" id="2.70.70.10">
    <property type="entry name" value="Glucose Permease (Domain IIA)"/>
    <property type="match status" value="1"/>
</dbReference>
<dbReference type="Gene3D" id="6.10.250.3150">
    <property type="match status" value="1"/>
</dbReference>
<dbReference type="SUPFAM" id="SSF51261">
    <property type="entry name" value="Duplicated hybrid motif"/>
    <property type="match status" value="1"/>
</dbReference>
<evidence type="ECO:0000256" key="2">
    <source>
        <dbReference type="SAM" id="Phobius"/>
    </source>
</evidence>
<evidence type="ECO:0000259" key="3">
    <source>
        <dbReference type="Pfam" id="PF01551"/>
    </source>
</evidence>
<dbReference type="InterPro" id="IPR011055">
    <property type="entry name" value="Dup_hybrid_motif"/>
</dbReference>
<dbReference type="PANTHER" id="PTHR21666">
    <property type="entry name" value="PEPTIDASE-RELATED"/>
    <property type="match status" value="1"/>
</dbReference>
<organism evidence="4 5">
    <name type="scientific">Candidatus Taylorbacteria bacterium RIFCSPLOWO2_12_FULL_44_15c</name>
    <dbReference type="NCBI Taxonomy" id="1802333"/>
    <lineage>
        <taxon>Bacteria</taxon>
        <taxon>Candidatus Tayloriibacteriota</taxon>
    </lineage>
</organism>
<dbReference type="PANTHER" id="PTHR21666:SF270">
    <property type="entry name" value="MUREIN HYDROLASE ACTIVATOR ENVC"/>
    <property type="match status" value="1"/>
</dbReference>
<dbReference type="InterPro" id="IPR050570">
    <property type="entry name" value="Cell_wall_metabolism_enzyme"/>
</dbReference>
<dbReference type="Pfam" id="PF01551">
    <property type="entry name" value="Peptidase_M23"/>
    <property type="match status" value="1"/>
</dbReference>
<evidence type="ECO:0000313" key="4">
    <source>
        <dbReference type="EMBL" id="OHA43725.1"/>
    </source>
</evidence>
<sequence length="464" mass="51098">MRKKFQLRNSLKAHIERKLAEPNWGVAEKFFSRKISCSVRYVPKKNFAIFFLAIFFFVMPLMGEAATIDELRAKISERNNAIADLEKEIAVYQEKLLAAGAEKQTLQAKISELENIRKKLVAELKVTENRIITTSLGIEELGLAIVQKEADISARRAEIADAIRQINQLESNTFVETALSGKFSALWNNLEAMSQLKAGVGESLLAIKELKIGLETDKRAEEAKRKNLVTFRGNLADQKAIIEYNKKETNTVLATTKNKEANYKKTLAEKLSLKEAFERELAEFESALNIAIDPTKIPPAGLGVLKWPLMNSISITQKFGLTSFSLANPTVYNGYGHNGVDFRASIGTPVKAALDGVVRSVGDTDQVCPGASYGQWILIEHSNGLSTLYAHLSLIKVEEGGQVATGEVIGYSGATGYATGPHLHLTVYATQGVQVANRQSKVCGGIYRMPIADPKAYLDPLKYL</sequence>
<comment type="caution">
    <text evidence="4">The sequence shown here is derived from an EMBL/GenBank/DDBJ whole genome shotgun (WGS) entry which is preliminary data.</text>
</comment>
<dbReference type="AlphaFoldDB" id="A0A1G2P5U9"/>
<name>A0A1G2P5U9_9BACT</name>
<keyword evidence="2" id="KW-0472">Membrane</keyword>
<evidence type="ECO:0000256" key="1">
    <source>
        <dbReference type="SAM" id="Coils"/>
    </source>
</evidence>
<dbReference type="STRING" id="1802333.A3G03_02640"/>
<proteinExistence type="predicted"/>
<dbReference type="Proteomes" id="UP000176355">
    <property type="component" value="Unassembled WGS sequence"/>
</dbReference>
<accession>A0A1G2P5U9</accession>
<dbReference type="GO" id="GO:0004222">
    <property type="term" value="F:metalloendopeptidase activity"/>
    <property type="evidence" value="ECO:0007669"/>
    <property type="project" value="TreeGrafter"/>
</dbReference>